<sequence>MPPLLQLDHVKKSFLQPNQGLLGRKKISVINDVSFSLYQEQCLGIIGESGSGKSTLAKLILGLEKPDSGNIYFNGFDTSQRAWRKSSIRRDISAVFQDYNASVNPYFTTAEIIAEPIDIYQKISTKERQKRIDSLLEQVGLDHSFYHRFPHEMSGGQLQRICIARAIACSPKFILFDEAVSSLDISVQTQILSLLADLQKQLNLTTIFITHDLTTITYLCDKVIFFYQGQIVEQVDNISQLSQVNHPYSKQLLESILGF</sequence>
<dbReference type="InterPro" id="IPR003593">
    <property type="entry name" value="AAA+_ATPase"/>
</dbReference>
<feature type="domain" description="ABC transporter" evidence="5">
    <location>
        <begin position="5"/>
        <end position="253"/>
    </location>
</feature>
<dbReference type="GO" id="GO:0055085">
    <property type="term" value="P:transmembrane transport"/>
    <property type="evidence" value="ECO:0007669"/>
    <property type="project" value="UniProtKB-ARBA"/>
</dbReference>
<organism evidence="6 7">
    <name type="scientific">Gilliamella intestini</name>
    <dbReference type="NCBI Taxonomy" id="1798183"/>
    <lineage>
        <taxon>Bacteria</taxon>
        <taxon>Pseudomonadati</taxon>
        <taxon>Pseudomonadota</taxon>
        <taxon>Gammaproteobacteria</taxon>
        <taxon>Orbales</taxon>
        <taxon>Orbaceae</taxon>
        <taxon>Gilliamella</taxon>
    </lineage>
</organism>
<dbReference type="InterPro" id="IPR003439">
    <property type="entry name" value="ABC_transporter-like_ATP-bd"/>
</dbReference>
<dbReference type="Gene3D" id="3.40.50.300">
    <property type="entry name" value="P-loop containing nucleotide triphosphate hydrolases"/>
    <property type="match status" value="1"/>
</dbReference>
<evidence type="ECO:0000259" key="5">
    <source>
        <dbReference type="PROSITE" id="PS50893"/>
    </source>
</evidence>
<dbReference type="GO" id="GO:0016887">
    <property type="term" value="F:ATP hydrolysis activity"/>
    <property type="evidence" value="ECO:0007669"/>
    <property type="project" value="InterPro"/>
</dbReference>
<dbReference type="InterPro" id="IPR027417">
    <property type="entry name" value="P-loop_NTPase"/>
</dbReference>
<evidence type="ECO:0000313" key="6">
    <source>
        <dbReference type="EMBL" id="SCB98258.1"/>
    </source>
</evidence>
<evidence type="ECO:0000256" key="4">
    <source>
        <dbReference type="ARBA" id="ARBA00022840"/>
    </source>
</evidence>
<evidence type="ECO:0000256" key="3">
    <source>
        <dbReference type="ARBA" id="ARBA00022741"/>
    </source>
</evidence>
<dbReference type="EMBL" id="FMBA01000014">
    <property type="protein sequence ID" value="SCB98258.1"/>
    <property type="molecule type" value="Genomic_DNA"/>
</dbReference>
<reference evidence="7" key="1">
    <citation type="submission" date="2016-08" db="EMBL/GenBank/DDBJ databases">
        <authorList>
            <person name="Varghese N."/>
            <person name="Submissions Spin"/>
        </authorList>
    </citation>
    <scope>NUCLEOTIDE SEQUENCE [LARGE SCALE GENOMIC DNA]</scope>
    <source>
        <strain evidence="7">R-53144</strain>
    </source>
</reference>
<dbReference type="SUPFAM" id="SSF52540">
    <property type="entry name" value="P-loop containing nucleoside triphosphate hydrolases"/>
    <property type="match status" value="1"/>
</dbReference>
<dbReference type="PROSITE" id="PS50893">
    <property type="entry name" value="ABC_TRANSPORTER_2"/>
    <property type="match status" value="1"/>
</dbReference>
<dbReference type="GO" id="GO:0005524">
    <property type="term" value="F:ATP binding"/>
    <property type="evidence" value="ECO:0007669"/>
    <property type="project" value="UniProtKB-KW"/>
</dbReference>
<dbReference type="InterPro" id="IPR050319">
    <property type="entry name" value="ABC_transp_ATP-bind"/>
</dbReference>
<accession>A0A1C4AUY0</accession>
<dbReference type="InterPro" id="IPR017871">
    <property type="entry name" value="ABC_transporter-like_CS"/>
</dbReference>
<keyword evidence="7" id="KW-1185">Reference proteome</keyword>
<dbReference type="Pfam" id="PF00005">
    <property type="entry name" value="ABC_tran"/>
    <property type="match status" value="1"/>
</dbReference>
<dbReference type="PANTHER" id="PTHR43776:SF7">
    <property type="entry name" value="D,D-DIPEPTIDE TRANSPORT ATP-BINDING PROTEIN DDPF-RELATED"/>
    <property type="match status" value="1"/>
</dbReference>
<dbReference type="RefSeq" id="WP_091122209.1">
    <property type="nucleotide sequence ID" value="NZ_FMBA01000014.1"/>
</dbReference>
<dbReference type="AlphaFoldDB" id="A0A1C4AUY0"/>
<evidence type="ECO:0000313" key="7">
    <source>
        <dbReference type="Proteomes" id="UP000199698"/>
    </source>
</evidence>
<keyword evidence="2" id="KW-0813">Transport</keyword>
<dbReference type="PANTHER" id="PTHR43776">
    <property type="entry name" value="TRANSPORT ATP-BINDING PROTEIN"/>
    <property type="match status" value="1"/>
</dbReference>
<gene>
    <name evidence="6" type="ORF">GA0061080_101413</name>
</gene>
<evidence type="ECO:0000256" key="1">
    <source>
        <dbReference type="ARBA" id="ARBA00005417"/>
    </source>
</evidence>
<name>A0A1C4AUY0_9GAMM</name>
<dbReference type="STRING" id="1798183.GA0061080_101413"/>
<dbReference type="SMART" id="SM00382">
    <property type="entry name" value="AAA"/>
    <property type="match status" value="1"/>
</dbReference>
<protein>
    <submittedName>
        <fullName evidence="6">Nickel transport system ATP-binding protein</fullName>
    </submittedName>
</protein>
<dbReference type="CDD" id="cd03257">
    <property type="entry name" value="ABC_NikE_OppD_transporters"/>
    <property type="match status" value="1"/>
</dbReference>
<dbReference type="Proteomes" id="UP000199698">
    <property type="component" value="Unassembled WGS sequence"/>
</dbReference>
<dbReference type="PROSITE" id="PS00211">
    <property type="entry name" value="ABC_TRANSPORTER_1"/>
    <property type="match status" value="1"/>
</dbReference>
<keyword evidence="3" id="KW-0547">Nucleotide-binding</keyword>
<proteinExistence type="inferred from homology"/>
<dbReference type="OrthoDB" id="9784450at2"/>
<keyword evidence="4 6" id="KW-0067">ATP-binding</keyword>
<comment type="similarity">
    <text evidence="1">Belongs to the ABC transporter superfamily.</text>
</comment>
<evidence type="ECO:0000256" key="2">
    <source>
        <dbReference type="ARBA" id="ARBA00022448"/>
    </source>
</evidence>